<organism evidence="12 13">
    <name type="scientific">Saccoglossus kowalevskii</name>
    <name type="common">Acorn worm</name>
    <dbReference type="NCBI Taxonomy" id="10224"/>
    <lineage>
        <taxon>Eukaryota</taxon>
        <taxon>Metazoa</taxon>
        <taxon>Hemichordata</taxon>
        <taxon>Enteropneusta</taxon>
        <taxon>Harrimaniidae</taxon>
        <taxon>Saccoglossus</taxon>
    </lineage>
</organism>
<dbReference type="PANTHER" id="PTHR23130">
    <property type="entry name" value="CYTOCHROME B561 AND DOMON DOMAIN-CONTAINING PROTEIN"/>
    <property type="match status" value="1"/>
</dbReference>
<sequence length="494" mass="56529">MHAWRKITLDLVVIICAATQFTVTALVDSDKCGVTKSCFHDPPYCKTPDCDVLITWEDTHTFYGEPATSFGIWGKTWQHEDWVGFGLSRDKEMDDTDVWACMELENRSVVLDHSFNRYDHRNQQLDQTGARNFQYTYWNGLMECTFDRLNSIESHDQFFDLRDGPYYMITAFGPSAPGPGDSVYARKEKLGQHGREPLVSRDMIEFNQITVSYGKERTPGSYKTHGALMITAWIGFASVALILARYFKHMWPNTEVLGQKVWFTFHRILMIIALILCIAAFILIFVVNGGWVKYEYIDDPEHIHAIIGCIVVSLGIINPILAIFRCDPKHSKRWMFSWAHWAIGTTTHILAVVNTFLGSKYVRVPRYATWVLLFWVLCHILVGMFYEILNCVNNESTAFTSYKMYSAVKSDASTKAEADAIKRQQEPMNQTGVEMQSVNTQESNIDPYDNYGMGTVKKQPPPHNSVLRTTVLCIYIVFTVAVVVYLIVEVSLRD</sequence>
<evidence type="ECO:0000256" key="1">
    <source>
        <dbReference type="ARBA" id="ARBA00004370"/>
    </source>
</evidence>
<dbReference type="InterPro" id="IPR036927">
    <property type="entry name" value="Cyt_c_oxase-like_su1_sf"/>
</dbReference>
<feature type="transmembrane region" description="Helical" evidence="8">
    <location>
        <begin position="466"/>
        <end position="488"/>
    </location>
</feature>
<keyword evidence="6 8" id="KW-1133">Transmembrane helix</keyword>
<dbReference type="SUPFAM" id="SSF81442">
    <property type="entry name" value="Cytochrome c oxidase subunit I-like"/>
    <property type="match status" value="1"/>
</dbReference>
<feature type="transmembrane region" description="Helical" evidence="8">
    <location>
        <begin position="336"/>
        <end position="357"/>
    </location>
</feature>
<dbReference type="Gene3D" id="1.20.120.1770">
    <property type="match status" value="1"/>
</dbReference>
<evidence type="ECO:0000259" key="10">
    <source>
        <dbReference type="PROSITE" id="PS50836"/>
    </source>
</evidence>
<evidence type="ECO:0000259" key="11">
    <source>
        <dbReference type="PROSITE" id="PS50939"/>
    </source>
</evidence>
<dbReference type="PANTHER" id="PTHR23130:SF171">
    <property type="entry name" value="OS01G0895300 PROTEIN"/>
    <property type="match status" value="1"/>
</dbReference>
<feature type="domain" description="DOMON" evidence="10">
    <location>
        <begin position="50"/>
        <end position="173"/>
    </location>
</feature>
<feature type="signal peptide" evidence="9">
    <location>
        <begin position="1"/>
        <end position="24"/>
    </location>
</feature>
<dbReference type="CDD" id="cd08760">
    <property type="entry name" value="Cyt_b561_FRRS1_like"/>
    <property type="match status" value="1"/>
</dbReference>
<feature type="domain" description="Cytochrome b561" evidence="11">
    <location>
        <begin position="187"/>
        <end position="393"/>
    </location>
</feature>
<feature type="chain" id="PRO_5046646936" evidence="9">
    <location>
        <begin position="25"/>
        <end position="494"/>
    </location>
</feature>
<evidence type="ECO:0000256" key="8">
    <source>
        <dbReference type="SAM" id="Phobius"/>
    </source>
</evidence>
<reference evidence="13" key="1">
    <citation type="submission" date="2025-08" db="UniProtKB">
        <authorList>
            <consortium name="RefSeq"/>
        </authorList>
    </citation>
    <scope>IDENTIFICATION</scope>
    <source>
        <tissue evidence="13">Testes</tissue>
    </source>
</reference>
<keyword evidence="7 8" id="KW-0472">Membrane</keyword>
<evidence type="ECO:0000313" key="13">
    <source>
        <dbReference type="RefSeq" id="XP_006812637.1"/>
    </source>
</evidence>
<dbReference type="RefSeq" id="XP_006812637.1">
    <property type="nucleotide sequence ID" value="XM_006812574.1"/>
</dbReference>
<keyword evidence="4 9" id="KW-0732">Signal</keyword>
<dbReference type="Pfam" id="PF03351">
    <property type="entry name" value="DOMON"/>
    <property type="match status" value="1"/>
</dbReference>
<evidence type="ECO:0000256" key="2">
    <source>
        <dbReference type="ARBA" id="ARBA00022448"/>
    </source>
</evidence>
<evidence type="ECO:0000256" key="5">
    <source>
        <dbReference type="ARBA" id="ARBA00022982"/>
    </source>
</evidence>
<evidence type="ECO:0000256" key="9">
    <source>
        <dbReference type="SAM" id="SignalP"/>
    </source>
</evidence>
<feature type="transmembrane region" description="Helical" evidence="8">
    <location>
        <begin position="226"/>
        <end position="247"/>
    </location>
</feature>
<dbReference type="Pfam" id="PF03188">
    <property type="entry name" value="Cytochrom_B561"/>
    <property type="match status" value="1"/>
</dbReference>
<keyword evidence="2" id="KW-0813">Transport</keyword>
<feature type="transmembrane region" description="Helical" evidence="8">
    <location>
        <begin position="369"/>
        <end position="389"/>
    </location>
</feature>
<dbReference type="SMART" id="SM00664">
    <property type="entry name" value="DoH"/>
    <property type="match status" value="1"/>
</dbReference>
<evidence type="ECO:0000256" key="6">
    <source>
        <dbReference type="ARBA" id="ARBA00022989"/>
    </source>
</evidence>
<comment type="subcellular location">
    <subcellularLocation>
        <location evidence="1">Membrane</location>
    </subcellularLocation>
</comment>
<dbReference type="GeneID" id="102801107"/>
<dbReference type="Proteomes" id="UP000694865">
    <property type="component" value="Unplaced"/>
</dbReference>
<name>A0ABM0LXZ6_SACKO</name>
<evidence type="ECO:0000256" key="4">
    <source>
        <dbReference type="ARBA" id="ARBA00022729"/>
    </source>
</evidence>
<dbReference type="InterPro" id="IPR005018">
    <property type="entry name" value="DOMON_domain"/>
</dbReference>
<dbReference type="InterPro" id="IPR006593">
    <property type="entry name" value="Cyt_b561/ferric_Rdtase_TM"/>
</dbReference>
<feature type="transmembrane region" description="Helical" evidence="8">
    <location>
        <begin position="268"/>
        <end position="291"/>
    </location>
</feature>
<evidence type="ECO:0000313" key="12">
    <source>
        <dbReference type="Proteomes" id="UP000694865"/>
    </source>
</evidence>
<proteinExistence type="predicted"/>
<keyword evidence="3 8" id="KW-0812">Transmembrane</keyword>
<evidence type="ECO:0000256" key="7">
    <source>
        <dbReference type="ARBA" id="ARBA00023136"/>
    </source>
</evidence>
<gene>
    <name evidence="13" type="primary">LOC102801107</name>
</gene>
<dbReference type="PROSITE" id="PS50836">
    <property type="entry name" value="DOMON"/>
    <property type="match status" value="1"/>
</dbReference>
<keyword evidence="12" id="KW-1185">Reference proteome</keyword>
<keyword evidence="5" id="KW-0249">Electron transport</keyword>
<dbReference type="PROSITE" id="PS50939">
    <property type="entry name" value="CYTOCHROME_B561"/>
    <property type="match status" value="1"/>
</dbReference>
<feature type="transmembrane region" description="Helical" evidence="8">
    <location>
        <begin position="303"/>
        <end position="324"/>
    </location>
</feature>
<protein>
    <submittedName>
        <fullName evidence="13">Ferric-chelate reductase 1-like</fullName>
    </submittedName>
</protein>
<accession>A0ABM0LXZ6</accession>
<evidence type="ECO:0000256" key="3">
    <source>
        <dbReference type="ARBA" id="ARBA00022692"/>
    </source>
</evidence>
<dbReference type="SMART" id="SM00665">
    <property type="entry name" value="B561"/>
    <property type="match status" value="1"/>
</dbReference>